<dbReference type="PANTHER" id="PTHR22881">
    <property type="entry name" value="BROMODOMAIN CONTAINING PROTEIN"/>
    <property type="match status" value="1"/>
</dbReference>
<dbReference type="InterPro" id="IPR051831">
    <property type="entry name" value="Bromodomain_contain_prot"/>
</dbReference>
<dbReference type="EMBL" id="JBBNAF010000004">
    <property type="protein sequence ID" value="KAK9151728.1"/>
    <property type="molecule type" value="Genomic_DNA"/>
</dbReference>
<dbReference type="PROSITE" id="PS50014">
    <property type="entry name" value="BROMODOMAIN_2"/>
    <property type="match status" value="1"/>
</dbReference>
<dbReference type="Gene3D" id="1.20.920.10">
    <property type="entry name" value="Bromodomain-like"/>
    <property type="match status" value="1"/>
</dbReference>
<dbReference type="PANTHER" id="PTHR22881:SF42">
    <property type="entry name" value="DNA-BINDING BROMODOMAIN-CONTAINING PROTEIN"/>
    <property type="match status" value="1"/>
</dbReference>
<feature type="domain" description="Bromo" evidence="5">
    <location>
        <begin position="73"/>
        <end position="143"/>
    </location>
</feature>
<dbReference type="InterPro" id="IPR001487">
    <property type="entry name" value="Bromodomain"/>
</dbReference>
<feature type="region of interest" description="Disordered" evidence="4">
    <location>
        <begin position="566"/>
        <end position="585"/>
    </location>
</feature>
<feature type="coiled-coil region" evidence="3">
    <location>
        <begin position="150"/>
        <end position="177"/>
    </location>
</feature>
<dbReference type="Proteomes" id="UP001420932">
    <property type="component" value="Unassembled WGS sequence"/>
</dbReference>
<feature type="region of interest" description="Disordered" evidence="4">
    <location>
        <begin position="778"/>
        <end position="812"/>
    </location>
</feature>
<keyword evidence="3" id="KW-0175">Coiled coil</keyword>
<comment type="caution">
    <text evidence="6">The sequence shown here is derived from an EMBL/GenBank/DDBJ whole genome shotgun (WGS) entry which is preliminary data.</text>
</comment>
<feature type="compositionally biased region" description="Basic and acidic residues" evidence="4">
    <location>
        <begin position="381"/>
        <end position="397"/>
    </location>
</feature>
<feature type="region of interest" description="Disordered" evidence="4">
    <location>
        <begin position="375"/>
        <end position="443"/>
    </location>
</feature>
<feature type="compositionally biased region" description="Low complexity" evidence="4">
    <location>
        <begin position="633"/>
        <end position="651"/>
    </location>
</feature>
<evidence type="ECO:0000313" key="6">
    <source>
        <dbReference type="EMBL" id="KAK9151728.1"/>
    </source>
</evidence>
<protein>
    <recommendedName>
        <fullName evidence="5">Bromo domain-containing protein</fullName>
    </recommendedName>
</protein>
<gene>
    <name evidence="6" type="ORF">Syun_010037</name>
</gene>
<dbReference type="SUPFAM" id="SSF47370">
    <property type="entry name" value="Bromodomain"/>
    <property type="match status" value="1"/>
</dbReference>
<evidence type="ECO:0000313" key="7">
    <source>
        <dbReference type="Proteomes" id="UP001420932"/>
    </source>
</evidence>
<dbReference type="PRINTS" id="PR00503">
    <property type="entry name" value="BROMODOMAIN"/>
</dbReference>
<accession>A0AAP0KHE0</accession>
<reference evidence="6 7" key="1">
    <citation type="submission" date="2024-01" db="EMBL/GenBank/DDBJ databases">
        <title>Genome assemblies of Stephania.</title>
        <authorList>
            <person name="Yang L."/>
        </authorList>
    </citation>
    <scope>NUCLEOTIDE SEQUENCE [LARGE SCALE GENOMIC DNA]</scope>
    <source>
        <strain evidence="6">YNDBR</strain>
        <tissue evidence="6">Leaf</tissue>
    </source>
</reference>
<evidence type="ECO:0000256" key="1">
    <source>
        <dbReference type="ARBA" id="ARBA00023117"/>
    </source>
</evidence>
<evidence type="ECO:0000256" key="2">
    <source>
        <dbReference type="PROSITE-ProRule" id="PRU00035"/>
    </source>
</evidence>
<sequence length="824" mass="89896">MTTMMIMIVMMMTTSGRLDLRRRGRRRRRFVIKRGRNGDQRMVESVPGSPADSPLGTPLSNIKQLELVLDKLQKKDTYGVYAEPVDLEELPDYLDVIDHPMDFGTIRKKLASGQYSYLEQLESDVFLLCTNAMQYNSPETIYFKQARSIQELAKNKFQRLKADYERAEAELKSEQEMKTSFVVRKPIKKSLCKATQPQEPVGSDFSSGATLATTGDAVNGSNATLATAPEVPGNIEGPVDGKSFLSESKQERADELVSGKGIPSKLGRRLSVSDENRRASYDISNQPLARTDSMFSIFEGENKQLAAVGLHADHSYARSLARFAAALGPIAWTVASRRIEQALPAGFKFGRGWVGEYEPLPTPVLMFENVKHKQPTLGDLPESRKVDKKPKERKLASREPSSTHMSVLEKDTPKQQITKLPKAEESRKDANGTQGAKASQDDVQLGLRMTGPSAVTAAAKFPASPRERSFIAPAGGIPGLFGVSGTNPMASTLYQQQNPLLMNLARTGDKNASKQVESNRSCMSGGNGTAKDSQKQVERASAMTTSGLLEMVSRNPNHVQSVPCKQQESNGAVAGGPPNGKAASNIASNDKVASSAYDFIHNQQARAVSFFPCGNQERGLSDPVQMMRMLSEKSQNQQKISNSSKSDNQQNGLLDPSAKRDDLSAAATAARAWMTLGAAPIKSEDSSGSPKMQIAAASLYNPARETPPSVRQHREETPFSVGLQSQSEKHGFPPQALFARPVHLGLPGFHSNRPVAFPQLIPTELSRAQFQSHWRGLVPHNLPNKKQDTLPPDLNIGFPQPGSPVKQSSSIVVDSQHPDLALQL</sequence>
<feature type="region of interest" description="Disordered" evidence="4">
    <location>
        <begin position="631"/>
        <end position="662"/>
    </location>
</feature>
<organism evidence="6 7">
    <name type="scientific">Stephania yunnanensis</name>
    <dbReference type="NCBI Taxonomy" id="152371"/>
    <lineage>
        <taxon>Eukaryota</taxon>
        <taxon>Viridiplantae</taxon>
        <taxon>Streptophyta</taxon>
        <taxon>Embryophyta</taxon>
        <taxon>Tracheophyta</taxon>
        <taxon>Spermatophyta</taxon>
        <taxon>Magnoliopsida</taxon>
        <taxon>Ranunculales</taxon>
        <taxon>Menispermaceae</taxon>
        <taxon>Menispermoideae</taxon>
        <taxon>Cissampelideae</taxon>
        <taxon>Stephania</taxon>
    </lineage>
</organism>
<name>A0AAP0KHE0_9MAGN</name>
<dbReference type="AlphaFoldDB" id="A0AAP0KHE0"/>
<evidence type="ECO:0000256" key="3">
    <source>
        <dbReference type="SAM" id="Coils"/>
    </source>
</evidence>
<dbReference type="Pfam" id="PF00439">
    <property type="entry name" value="Bromodomain"/>
    <property type="match status" value="1"/>
</dbReference>
<dbReference type="SMART" id="SM00297">
    <property type="entry name" value="BROMO"/>
    <property type="match status" value="1"/>
</dbReference>
<feature type="compositionally biased region" description="Basic and acidic residues" evidence="4">
    <location>
        <begin position="421"/>
        <end position="430"/>
    </location>
</feature>
<dbReference type="InterPro" id="IPR036427">
    <property type="entry name" value="Bromodomain-like_sf"/>
</dbReference>
<proteinExistence type="predicted"/>
<evidence type="ECO:0000259" key="5">
    <source>
        <dbReference type="PROSITE" id="PS50014"/>
    </source>
</evidence>
<keyword evidence="1 2" id="KW-0103">Bromodomain</keyword>
<keyword evidence="7" id="KW-1185">Reference proteome</keyword>
<feature type="region of interest" description="Disordered" evidence="4">
    <location>
        <begin position="517"/>
        <end position="536"/>
    </location>
</feature>
<evidence type="ECO:0000256" key="4">
    <source>
        <dbReference type="SAM" id="MobiDB-lite"/>
    </source>
</evidence>